<feature type="transmembrane region" description="Helical" evidence="1">
    <location>
        <begin position="20"/>
        <end position="44"/>
    </location>
</feature>
<reference evidence="2 3" key="1">
    <citation type="submission" date="2023-07" db="EMBL/GenBank/DDBJ databases">
        <title>Comparative genomics of wheat-associated soil bacteria to identify genetic determinants of phenazine resistance.</title>
        <authorList>
            <person name="Mouncey N."/>
        </authorList>
    </citation>
    <scope>NUCLEOTIDE SEQUENCE [LARGE SCALE GENOMIC DNA]</scope>
    <source>
        <strain evidence="2 3">W4I11</strain>
    </source>
</reference>
<gene>
    <name evidence="2" type="ORF">QFZ34_001378</name>
</gene>
<feature type="transmembrane region" description="Helical" evidence="1">
    <location>
        <begin position="120"/>
        <end position="139"/>
    </location>
</feature>
<protein>
    <recommendedName>
        <fullName evidence="4">DUF1097 domain-containing protein</fullName>
    </recommendedName>
</protein>
<dbReference type="InterPro" id="IPR009476">
    <property type="entry name" value="DUF1097"/>
</dbReference>
<feature type="transmembrane region" description="Helical" evidence="1">
    <location>
        <begin position="65"/>
        <end position="85"/>
    </location>
</feature>
<keyword evidence="3" id="KW-1185">Reference proteome</keyword>
<evidence type="ECO:0000313" key="3">
    <source>
        <dbReference type="Proteomes" id="UP001237780"/>
    </source>
</evidence>
<evidence type="ECO:0000313" key="2">
    <source>
        <dbReference type="EMBL" id="MDQ0996201.1"/>
    </source>
</evidence>
<dbReference type="Proteomes" id="UP001237780">
    <property type="component" value="Unassembled WGS sequence"/>
</dbReference>
<accession>A0ABU0S6Q8</accession>
<dbReference type="Pfam" id="PF06496">
    <property type="entry name" value="DUF1097"/>
    <property type="match status" value="1"/>
</dbReference>
<keyword evidence="1" id="KW-0472">Membrane</keyword>
<organism evidence="2 3">
    <name type="scientific">Phyllobacterium ifriqiyense</name>
    <dbReference type="NCBI Taxonomy" id="314238"/>
    <lineage>
        <taxon>Bacteria</taxon>
        <taxon>Pseudomonadati</taxon>
        <taxon>Pseudomonadota</taxon>
        <taxon>Alphaproteobacteria</taxon>
        <taxon>Hyphomicrobiales</taxon>
        <taxon>Phyllobacteriaceae</taxon>
        <taxon>Phyllobacterium</taxon>
    </lineage>
</organism>
<keyword evidence="1" id="KW-1133">Transmembrane helix</keyword>
<dbReference type="EMBL" id="JAUSZT010000002">
    <property type="protein sequence ID" value="MDQ0996201.1"/>
    <property type="molecule type" value="Genomic_DNA"/>
</dbReference>
<comment type="caution">
    <text evidence="2">The sequence shown here is derived from an EMBL/GenBank/DDBJ whole genome shotgun (WGS) entry which is preliminary data.</text>
</comment>
<dbReference type="RefSeq" id="WP_307278410.1">
    <property type="nucleotide sequence ID" value="NZ_JAUSZT010000002.1"/>
</dbReference>
<evidence type="ECO:0000256" key="1">
    <source>
        <dbReference type="SAM" id="Phobius"/>
    </source>
</evidence>
<sequence length="176" mass="18295">MSHETNTTAPAGHGSSNTGTSLYIILTVTAALTAATAAQTSLLLTLPPWAMFMGWVAYFTRRPSAAEGFQTWVCTIFGLCVGAAATLAVPLLAPTLGSVAFPLVVLCVALLVISMRGLPVLSNLLGYFIGMITFFAAHIEPELSSIAKLGSATAIGSIAGWLVQTVEKKVRSILPA</sequence>
<keyword evidence="1" id="KW-0812">Transmembrane</keyword>
<proteinExistence type="predicted"/>
<evidence type="ECO:0008006" key="4">
    <source>
        <dbReference type="Google" id="ProtNLM"/>
    </source>
</evidence>
<feature type="transmembrane region" description="Helical" evidence="1">
    <location>
        <begin position="91"/>
        <end position="113"/>
    </location>
</feature>
<name>A0ABU0S6Q8_9HYPH</name>